<name>A0ABR8QTG5_9BACI</name>
<gene>
    <name evidence="1" type="ORF">H9655_17240</name>
</gene>
<dbReference type="Proteomes" id="UP000657931">
    <property type="component" value="Unassembled WGS sequence"/>
</dbReference>
<comment type="caution">
    <text evidence="1">The sequence shown here is derived from an EMBL/GenBank/DDBJ whole genome shotgun (WGS) entry which is preliminary data.</text>
</comment>
<keyword evidence="2" id="KW-1185">Reference proteome</keyword>
<dbReference type="RefSeq" id="WP_191816334.1">
    <property type="nucleotide sequence ID" value="NZ_JACSQT010000009.1"/>
</dbReference>
<protein>
    <submittedName>
        <fullName evidence="1">Uncharacterized protein</fullName>
    </submittedName>
</protein>
<reference evidence="1 2" key="1">
    <citation type="submission" date="2020-08" db="EMBL/GenBank/DDBJ databases">
        <title>A Genomic Blueprint of the Chicken Gut Microbiome.</title>
        <authorList>
            <person name="Gilroy R."/>
            <person name="Ravi A."/>
            <person name="Getino M."/>
            <person name="Pursley I."/>
            <person name="Horton D.L."/>
            <person name="Alikhan N.-F."/>
            <person name="Baker D."/>
            <person name="Gharbi K."/>
            <person name="Hall N."/>
            <person name="Watson M."/>
            <person name="Adriaenssens E.M."/>
            <person name="Foster-Nyarko E."/>
            <person name="Jarju S."/>
            <person name="Secka A."/>
            <person name="Antonio M."/>
            <person name="Oren A."/>
            <person name="Chaudhuri R."/>
            <person name="La Ragione R.M."/>
            <person name="Hildebrand F."/>
            <person name="Pallen M.J."/>
        </authorList>
    </citation>
    <scope>NUCLEOTIDE SEQUENCE [LARGE SCALE GENOMIC DNA]</scope>
    <source>
        <strain evidence="1 2">Sa5YUA1</strain>
    </source>
</reference>
<organism evidence="1 2">
    <name type="scientific">Cytobacillus stercorigallinarum</name>
    <dbReference type="NCBI Taxonomy" id="2762240"/>
    <lineage>
        <taxon>Bacteria</taxon>
        <taxon>Bacillati</taxon>
        <taxon>Bacillota</taxon>
        <taxon>Bacilli</taxon>
        <taxon>Bacillales</taxon>
        <taxon>Bacillaceae</taxon>
        <taxon>Cytobacillus</taxon>
    </lineage>
</organism>
<dbReference type="EMBL" id="JACSQT010000009">
    <property type="protein sequence ID" value="MBD7938783.1"/>
    <property type="molecule type" value="Genomic_DNA"/>
</dbReference>
<evidence type="ECO:0000313" key="2">
    <source>
        <dbReference type="Proteomes" id="UP000657931"/>
    </source>
</evidence>
<sequence length="106" mass="12658">MRKLKEIYRYLLFRMFGRKSRNTGWTLFAPLKIVPEYIIDIENGQVTGLVKYDEKVYLTVVVDVLNEKTLVKGSLRRIHKHTKPFKQHNYIEMIEAEAKYLIEPNE</sequence>
<accession>A0ABR8QTG5</accession>
<evidence type="ECO:0000313" key="1">
    <source>
        <dbReference type="EMBL" id="MBD7938783.1"/>
    </source>
</evidence>
<proteinExistence type="predicted"/>